<feature type="transmembrane region" description="Helical" evidence="1">
    <location>
        <begin position="37"/>
        <end position="54"/>
    </location>
</feature>
<name>A0ABW3ZRB3_9BACI</name>
<sequence length="55" mass="6431">MNTFPLLILLAIIVTIMEIFVAVYLIKRHDMSVWRSLYTSLPVVVIVWVVAFMYT</sequence>
<keyword evidence="1" id="KW-0472">Membrane</keyword>
<keyword evidence="1" id="KW-0812">Transmembrane</keyword>
<feature type="transmembrane region" description="Helical" evidence="1">
    <location>
        <begin position="6"/>
        <end position="25"/>
    </location>
</feature>
<keyword evidence="1" id="KW-1133">Transmembrane helix</keyword>
<comment type="caution">
    <text evidence="2">The sequence shown here is derived from an EMBL/GenBank/DDBJ whole genome shotgun (WGS) entry which is preliminary data.</text>
</comment>
<accession>A0ABW3ZRB3</accession>
<reference evidence="3" key="1">
    <citation type="journal article" date="2019" name="Int. J. Syst. Evol. Microbiol.">
        <title>The Global Catalogue of Microorganisms (GCM) 10K type strain sequencing project: providing services to taxonomists for standard genome sequencing and annotation.</title>
        <authorList>
            <consortium name="The Broad Institute Genomics Platform"/>
            <consortium name="The Broad Institute Genome Sequencing Center for Infectious Disease"/>
            <person name="Wu L."/>
            <person name="Ma J."/>
        </authorList>
    </citation>
    <scope>NUCLEOTIDE SEQUENCE [LARGE SCALE GENOMIC DNA]</scope>
    <source>
        <strain evidence="3">CCUG 54822</strain>
    </source>
</reference>
<proteinExistence type="predicted"/>
<dbReference type="EMBL" id="JBHTNH010000004">
    <property type="protein sequence ID" value="MFD1360930.1"/>
    <property type="molecule type" value="Genomic_DNA"/>
</dbReference>
<evidence type="ECO:0000313" key="3">
    <source>
        <dbReference type="Proteomes" id="UP001597178"/>
    </source>
</evidence>
<dbReference type="Proteomes" id="UP001597178">
    <property type="component" value="Unassembled WGS sequence"/>
</dbReference>
<evidence type="ECO:0000313" key="2">
    <source>
        <dbReference type="EMBL" id="MFD1360930.1"/>
    </source>
</evidence>
<keyword evidence="3" id="KW-1185">Reference proteome</keyword>
<protein>
    <recommendedName>
        <fullName evidence="4">Cardiolipin synthase N-terminal domain-containing protein</fullName>
    </recommendedName>
</protein>
<dbReference type="RefSeq" id="WP_382398004.1">
    <property type="nucleotide sequence ID" value="NZ_JBHTNH010000004.1"/>
</dbReference>
<organism evidence="2 3">
    <name type="scientific">Lentibacillus salinarum</name>
    <dbReference type="NCBI Taxonomy" id="446820"/>
    <lineage>
        <taxon>Bacteria</taxon>
        <taxon>Bacillati</taxon>
        <taxon>Bacillota</taxon>
        <taxon>Bacilli</taxon>
        <taxon>Bacillales</taxon>
        <taxon>Bacillaceae</taxon>
        <taxon>Lentibacillus</taxon>
    </lineage>
</organism>
<gene>
    <name evidence="2" type="ORF">ACFQ4A_04485</name>
</gene>
<evidence type="ECO:0008006" key="4">
    <source>
        <dbReference type="Google" id="ProtNLM"/>
    </source>
</evidence>
<evidence type="ECO:0000256" key="1">
    <source>
        <dbReference type="SAM" id="Phobius"/>
    </source>
</evidence>